<dbReference type="EMBL" id="CP001726">
    <property type="protein sequence ID" value="ACV55721.1"/>
    <property type="molecule type" value="Genomic_DNA"/>
</dbReference>
<evidence type="ECO:0000313" key="4">
    <source>
        <dbReference type="Proteomes" id="UP000001377"/>
    </source>
</evidence>
<dbReference type="GO" id="GO:0016887">
    <property type="term" value="F:ATP hydrolysis activity"/>
    <property type="evidence" value="ECO:0007669"/>
    <property type="project" value="InterPro"/>
</dbReference>
<dbReference type="AlphaFoldDB" id="C8WHY0"/>
<dbReference type="PANTHER" id="PTHR30486:SF15">
    <property type="entry name" value="TYPE II_IV SECRETION SYSTEM ATPASE"/>
    <property type="match status" value="1"/>
</dbReference>
<dbReference type="Gene3D" id="3.40.50.300">
    <property type="entry name" value="P-loop containing nucleotide triphosphate hydrolases"/>
    <property type="match status" value="1"/>
</dbReference>
<dbReference type="Proteomes" id="UP000001377">
    <property type="component" value="Chromosome"/>
</dbReference>
<dbReference type="OrthoDB" id="9810761at2"/>
<comment type="similarity">
    <text evidence="1">Belongs to the GSP E family.</text>
</comment>
<accession>C8WHY0</accession>
<evidence type="ECO:0000259" key="2">
    <source>
        <dbReference type="Pfam" id="PF00437"/>
    </source>
</evidence>
<dbReference type="BioCyc" id="ELEN479437:G1GFY-1769-MONOMER"/>
<feature type="domain" description="Bacterial type II secretion system protein E" evidence="2">
    <location>
        <begin position="76"/>
        <end position="355"/>
    </location>
</feature>
<name>C8WHY0_EGGLE</name>
<dbReference type="CDD" id="cd01130">
    <property type="entry name" value="VirB11-like_ATPase"/>
    <property type="match status" value="1"/>
</dbReference>
<dbReference type="InterPro" id="IPR001482">
    <property type="entry name" value="T2SS/T4SS_dom"/>
</dbReference>
<protein>
    <submittedName>
        <fullName evidence="3">Type II secretion system protein E</fullName>
    </submittedName>
</protein>
<dbReference type="PaxDb" id="479437-Elen_1756"/>
<dbReference type="HOGENOM" id="CLU_005379_4_1_11"/>
<evidence type="ECO:0000313" key="3">
    <source>
        <dbReference type="EMBL" id="ACV55721.1"/>
    </source>
</evidence>
<dbReference type="InterPro" id="IPR050921">
    <property type="entry name" value="T4SS_GSP_E_ATPase"/>
</dbReference>
<evidence type="ECO:0000256" key="1">
    <source>
        <dbReference type="ARBA" id="ARBA00006611"/>
    </source>
</evidence>
<reference evidence="3 4" key="1">
    <citation type="journal article" date="2009" name="Stand. Genomic Sci.">
        <title>Complete genome sequence of Eggerthella lenta type strain (IPP VPI 0255).</title>
        <authorList>
            <person name="Saunders E."/>
            <person name="Pukall R."/>
            <person name="Abt B."/>
            <person name="Lapidus A."/>
            <person name="Glavina Del Rio T."/>
            <person name="Copeland A."/>
            <person name="Tice H."/>
            <person name="Cheng J.F."/>
            <person name="Lucas S."/>
            <person name="Chen F."/>
            <person name="Nolan M."/>
            <person name="Bruce D."/>
            <person name="Goodwin L."/>
            <person name="Pitluck S."/>
            <person name="Ivanova N."/>
            <person name="Mavromatis K."/>
            <person name="Ovchinnikova G."/>
            <person name="Pati A."/>
            <person name="Chen A."/>
            <person name="Palaniappan K."/>
            <person name="Land M."/>
            <person name="Hauser L."/>
            <person name="Chang Y.J."/>
            <person name="Jeffries C.D."/>
            <person name="Chain P."/>
            <person name="Meincke L."/>
            <person name="Sims D."/>
            <person name="Brettin T."/>
            <person name="Detter J.C."/>
            <person name="Goker M."/>
            <person name="Bristow J."/>
            <person name="Eisen J.A."/>
            <person name="Markowitz V."/>
            <person name="Hugenholtz P."/>
            <person name="Kyrpides N.C."/>
            <person name="Klenk H.P."/>
            <person name="Han C."/>
        </authorList>
    </citation>
    <scope>NUCLEOTIDE SEQUENCE [LARGE SCALE GENOMIC DNA]</scope>
    <source>
        <strain evidence="4">ATCC 25559 / DSM 2243 / CCUG 17323 / JCM 9979 / KCTC 3265 / NCTC 11813 / VPI 0255 / 1899 B</strain>
    </source>
</reference>
<dbReference type="Gene3D" id="3.30.450.380">
    <property type="match status" value="1"/>
</dbReference>
<dbReference type="PANTHER" id="PTHR30486">
    <property type="entry name" value="TWITCHING MOTILITY PROTEIN PILT"/>
    <property type="match status" value="1"/>
</dbReference>
<dbReference type="SUPFAM" id="SSF52540">
    <property type="entry name" value="P-loop containing nucleoside triphosphate hydrolases"/>
    <property type="match status" value="1"/>
</dbReference>
<organism evidence="3 4">
    <name type="scientific">Eggerthella lenta (strain ATCC 25559 / DSM 2243 / CCUG 17323 / JCM 9979 / KCTC 3265 / NCTC 11813 / VPI 0255 / 1899 B)</name>
    <name type="common">Eubacterium lentum</name>
    <dbReference type="NCBI Taxonomy" id="479437"/>
    <lineage>
        <taxon>Bacteria</taxon>
        <taxon>Bacillati</taxon>
        <taxon>Actinomycetota</taxon>
        <taxon>Coriobacteriia</taxon>
        <taxon>Eggerthellales</taxon>
        <taxon>Eggerthellaceae</taxon>
        <taxon>Eggerthella</taxon>
    </lineage>
</organism>
<dbReference type="InterPro" id="IPR027417">
    <property type="entry name" value="P-loop_NTPase"/>
</dbReference>
<keyword evidence="4" id="KW-1185">Reference proteome</keyword>
<dbReference type="Pfam" id="PF00437">
    <property type="entry name" value="T2SSE"/>
    <property type="match status" value="1"/>
</dbReference>
<proteinExistence type="inferred from homology"/>
<dbReference type="RefSeq" id="WP_015760764.1">
    <property type="nucleotide sequence ID" value="NC_013204.1"/>
</dbReference>
<sequence length="430" mass="47479">MLDEIGLPNISLVKSAVQTELSNRVSDLGREVGEIELTRIIENVLSSMDLPHGLFLTQDARERFSMDIVNDFLHYGPLQPLLDDDSITEIVANGPSRIFAEKGGRMHRVEGLKFDDDAHLRRIIDRIGQQVGRRCDDSSPMMDARLVDGSRVNAVIPPLAIDGSSLTIRKFAKERMTATDFISSRTASPTMMSFLAAAIAGRCSCIVAGGTGSGKTTLLNVLSAFIPDHERLVTIEDAAELQLKQSNLVRLESRPPNMEGRGEVSIHQLVINALRMRPDRIIVGECRGDEAIEMINAMTTGHDGSLTTVHANDIATTFSRLETMIMTGMATYTAEDAKRLIAQAVSLIVIIKRMVDGTRKIDSIYHIAGMEGDTISTERLFHFEPQGFGEGGNLTGEFVGDGFQPSKVKMQLENMGVYYDPEWFFDRFRA</sequence>
<gene>
    <name evidence="3" type="ordered locus">Elen_1756</name>
</gene>
<dbReference type="KEGG" id="ele:Elen_1756"/>
<dbReference type="STRING" id="479437.Elen_1756"/>
<dbReference type="eggNOG" id="COG4962">
    <property type="taxonomic scope" value="Bacteria"/>
</dbReference>